<dbReference type="PANTHER" id="PTHR41286:SF1">
    <property type="entry name" value="HNH NUCLEASE YAJD-RELATED"/>
    <property type="match status" value="1"/>
</dbReference>
<dbReference type="GO" id="GO:0016787">
    <property type="term" value="F:hydrolase activity"/>
    <property type="evidence" value="ECO:0007669"/>
    <property type="project" value="UniProtKB-KW"/>
</dbReference>
<accession>A0A1M5BP31</accession>
<proteinExistence type="inferred from homology"/>
<dbReference type="PANTHER" id="PTHR41286">
    <property type="entry name" value="HNH NUCLEASE YAJD-RELATED"/>
    <property type="match status" value="1"/>
</dbReference>
<keyword evidence="7" id="KW-1185">Reference proteome</keyword>
<dbReference type="EMBL" id="FQVG01000078">
    <property type="protein sequence ID" value="SHF44191.1"/>
    <property type="molecule type" value="Genomic_DNA"/>
</dbReference>
<dbReference type="GO" id="GO:0008270">
    <property type="term" value="F:zinc ion binding"/>
    <property type="evidence" value="ECO:0007669"/>
    <property type="project" value="InterPro"/>
</dbReference>
<evidence type="ECO:0000256" key="3">
    <source>
        <dbReference type="ARBA" id="ARBA00038412"/>
    </source>
</evidence>
<dbReference type="AlphaFoldDB" id="A0A1M5BP31"/>
<feature type="domain" description="HNH nuclease" evidence="5">
    <location>
        <begin position="51"/>
        <end position="107"/>
    </location>
</feature>
<dbReference type="SMART" id="SM00507">
    <property type="entry name" value="HNHc"/>
    <property type="match status" value="1"/>
</dbReference>
<evidence type="ECO:0000256" key="4">
    <source>
        <dbReference type="ARBA" id="ARBA00040194"/>
    </source>
</evidence>
<reference evidence="7" key="1">
    <citation type="submission" date="2016-11" db="EMBL/GenBank/DDBJ databases">
        <authorList>
            <person name="Varghese N."/>
            <person name="Submissions S."/>
        </authorList>
    </citation>
    <scope>NUCLEOTIDE SEQUENCE [LARGE SCALE GENOMIC DNA]</scope>
    <source>
        <strain evidence="7">DSM 10124</strain>
    </source>
</reference>
<evidence type="ECO:0000256" key="1">
    <source>
        <dbReference type="ARBA" id="ARBA00022722"/>
    </source>
</evidence>
<dbReference type="GO" id="GO:0004519">
    <property type="term" value="F:endonuclease activity"/>
    <property type="evidence" value="ECO:0007669"/>
    <property type="project" value="InterPro"/>
</dbReference>
<dbReference type="InterPro" id="IPR003615">
    <property type="entry name" value="HNH_nuc"/>
</dbReference>
<protein>
    <recommendedName>
        <fullName evidence="4">Putative HNH nuclease YajD</fullName>
    </recommendedName>
</protein>
<keyword evidence="2" id="KW-0378">Hydrolase</keyword>
<evidence type="ECO:0000313" key="6">
    <source>
        <dbReference type="EMBL" id="SHF44191.1"/>
    </source>
</evidence>
<keyword evidence="1" id="KW-0540">Nuclease</keyword>
<gene>
    <name evidence="6" type="ORF">SAMN02746091_02534</name>
</gene>
<dbReference type="Pfam" id="PF01844">
    <property type="entry name" value="HNH"/>
    <property type="match status" value="1"/>
</dbReference>
<sequence length="126" mass="15166">MPRKPKRPCSYPGCPELTDGRYCERHEKEMTREYNRNNRTYKYLYNSTRWKRLRIKFLKENPLCAECGKKGIVRPAEVVDHIIPHKGNKELFWDESNLQALCKECHDRKTAKEDGRWGRKGEVYKY</sequence>
<dbReference type="InterPro" id="IPR002711">
    <property type="entry name" value="HNH"/>
</dbReference>
<dbReference type="Gene3D" id="1.10.30.50">
    <property type="match status" value="1"/>
</dbReference>
<dbReference type="GO" id="GO:0005829">
    <property type="term" value="C:cytosol"/>
    <property type="evidence" value="ECO:0007669"/>
    <property type="project" value="TreeGrafter"/>
</dbReference>
<dbReference type="GO" id="GO:0003676">
    <property type="term" value="F:nucleic acid binding"/>
    <property type="evidence" value="ECO:0007669"/>
    <property type="project" value="InterPro"/>
</dbReference>
<name>A0A1M5BP31_9CLOT</name>
<evidence type="ECO:0000259" key="5">
    <source>
        <dbReference type="SMART" id="SM00507"/>
    </source>
</evidence>
<organism evidence="6 7">
    <name type="scientific">Caloramator proteoclasticus DSM 10124</name>
    <dbReference type="NCBI Taxonomy" id="1121262"/>
    <lineage>
        <taxon>Bacteria</taxon>
        <taxon>Bacillati</taxon>
        <taxon>Bacillota</taxon>
        <taxon>Clostridia</taxon>
        <taxon>Eubacteriales</taxon>
        <taxon>Clostridiaceae</taxon>
        <taxon>Caloramator</taxon>
    </lineage>
</organism>
<comment type="similarity">
    <text evidence="3">Belongs to the HNH nuclease family.</text>
</comment>
<evidence type="ECO:0000313" key="7">
    <source>
        <dbReference type="Proteomes" id="UP000184423"/>
    </source>
</evidence>
<dbReference type="RefSeq" id="WP_073250191.1">
    <property type="nucleotide sequence ID" value="NZ_FQVG01000078.1"/>
</dbReference>
<evidence type="ECO:0000256" key="2">
    <source>
        <dbReference type="ARBA" id="ARBA00022801"/>
    </source>
</evidence>
<dbReference type="CDD" id="cd00085">
    <property type="entry name" value="HNHc"/>
    <property type="match status" value="1"/>
</dbReference>
<dbReference type="Proteomes" id="UP000184423">
    <property type="component" value="Unassembled WGS sequence"/>
</dbReference>